<organism evidence="2 3">
    <name type="scientific">Flagellimonas ochracea</name>
    <dbReference type="NCBI Taxonomy" id="2696472"/>
    <lineage>
        <taxon>Bacteria</taxon>
        <taxon>Pseudomonadati</taxon>
        <taxon>Bacteroidota</taxon>
        <taxon>Flavobacteriia</taxon>
        <taxon>Flavobacteriales</taxon>
        <taxon>Flavobacteriaceae</taxon>
        <taxon>Flagellimonas</taxon>
    </lineage>
</organism>
<protein>
    <submittedName>
        <fullName evidence="2">AraC family transcriptional regulator</fullName>
    </submittedName>
</protein>
<sequence length="298" mass="34496">MKKFFIAFGALITLTIFWYLFLKPQDYQVSFKVKALPGTVYETVKAWNLTLDNPQPIKYVSLSNFEQTITIKDSIHVYKWNISSIHDSLSQVKVNISDPDHSLMNKIKIPFSDTDFEKGARKTLLDFNQFLNNHLDEIKVEIIGEDELFSTFCACVSLKTSQAMKAGGIMDNYSFLSSIIVENAVQPNGPPFLEVVDWNLEKDSLTYNFCFPIVRSEKLPRHPDVSYKRIFSKRALKAEYHGNYITSDRAWYSLLHYAKKNDIPIEAKPIEVFYNNPNFGGDELQWRTEVFMPIKDDQ</sequence>
<dbReference type="InterPro" id="IPR011256">
    <property type="entry name" value="Reg_factor_effector_dom_sf"/>
</dbReference>
<proteinExistence type="predicted"/>
<keyword evidence="3" id="KW-1185">Reference proteome</keyword>
<dbReference type="AlphaFoldDB" id="A0A964TBY1"/>
<evidence type="ECO:0000313" key="3">
    <source>
        <dbReference type="Proteomes" id="UP000667650"/>
    </source>
</evidence>
<evidence type="ECO:0000313" key="2">
    <source>
        <dbReference type="EMBL" id="NAY92059.1"/>
    </source>
</evidence>
<dbReference type="RefSeq" id="WP_166523450.1">
    <property type="nucleotide sequence ID" value="NZ_JAAABI010000002.1"/>
</dbReference>
<dbReference type="Gene3D" id="3.20.80.10">
    <property type="entry name" value="Regulatory factor, effector binding domain"/>
    <property type="match status" value="1"/>
</dbReference>
<accession>A0A964TBY1</accession>
<reference evidence="2" key="1">
    <citation type="submission" date="2020-01" db="EMBL/GenBank/DDBJ databases">
        <title>Muricauda ochracea sp. nov., isolated from a tidal flat of Garorim bay in Korea.</title>
        <authorList>
            <person name="Kim D."/>
            <person name="Yoo Y."/>
            <person name="Kim J.-J."/>
        </authorList>
    </citation>
    <scope>NUCLEOTIDE SEQUENCE</scope>
    <source>
        <strain evidence="2">JGD-17</strain>
    </source>
</reference>
<dbReference type="Proteomes" id="UP000667650">
    <property type="component" value="Unassembled WGS sequence"/>
</dbReference>
<dbReference type="InterPro" id="IPR029442">
    <property type="entry name" value="GyrI-like"/>
</dbReference>
<dbReference type="EMBL" id="JAAABI010000002">
    <property type="protein sequence ID" value="NAY92059.1"/>
    <property type="molecule type" value="Genomic_DNA"/>
</dbReference>
<evidence type="ECO:0000259" key="1">
    <source>
        <dbReference type="Pfam" id="PF06445"/>
    </source>
</evidence>
<dbReference type="SUPFAM" id="SSF55136">
    <property type="entry name" value="Probable bacterial effector-binding domain"/>
    <property type="match status" value="1"/>
</dbReference>
<gene>
    <name evidence="2" type="ORF">GTQ34_09015</name>
</gene>
<comment type="caution">
    <text evidence="2">The sequence shown here is derived from an EMBL/GenBank/DDBJ whole genome shotgun (WGS) entry which is preliminary data.</text>
</comment>
<name>A0A964TBY1_9FLAO</name>
<dbReference type="Pfam" id="PF06445">
    <property type="entry name" value="GyrI-like"/>
    <property type="match status" value="1"/>
</dbReference>
<feature type="domain" description="GyrI-like small molecule binding" evidence="1">
    <location>
        <begin position="161"/>
        <end position="295"/>
    </location>
</feature>